<feature type="compositionally biased region" description="Polar residues" evidence="1">
    <location>
        <begin position="262"/>
        <end position="281"/>
    </location>
</feature>
<dbReference type="Proteomes" id="UP000051952">
    <property type="component" value="Unassembled WGS sequence"/>
</dbReference>
<dbReference type="EMBL" id="CYKH01001443">
    <property type="protein sequence ID" value="CUG87115.1"/>
    <property type="molecule type" value="Genomic_DNA"/>
</dbReference>
<organism evidence="2 3">
    <name type="scientific">Bodo saltans</name>
    <name type="common">Flagellated protozoan</name>
    <dbReference type="NCBI Taxonomy" id="75058"/>
    <lineage>
        <taxon>Eukaryota</taxon>
        <taxon>Discoba</taxon>
        <taxon>Euglenozoa</taxon>
        <taxon>Kinetoplastea</taxon>
        <taxon>Metakinetoplastina</taxon>
        <taxon>Eubodonida</taxon>
        <taxon>Bodonidae</taxon>
        <taxon>Bodo</taxon>
    </lineage>
</organism>
<gene>
    <name evidence="2" type="ORF">BSAL_08735</name>
</gene>
<dbReference type="AlphaFoldDB" id="A0A0S4JA61"/>
<accession>A0A0S4JA61</accession>
<feature type="compositionally biased region" description="Low complexity" evidence="1">
    <location>
        <begin position="175"/>
        <end position="199"/>
    </location>
</feature>
<feature type="region of interest" description="Disordered" evidence="1">
    <location>
        <begin position="256"/>
        <end position="302"/>
    </location>
</feature>
<evidence type="ECO:0000256" key="1">
    <source>
        <dbReference type="SAM" id="MobiDB-lite"/>
    </source>
</evidence>
<proteinExistence type="predicted"/>
<protein>
    <submittedName>
        <fullName evidence="2">Uncharacterized protein</fullName>
    </submittedName>
</protein>
<dbReference type="VEuPathDB" id="TriTrypDB:BSAL_08735"/>
<reference evidence="3" key="1">
    <citation type="submission" date="2015-09" db="EMBL/GenBank/DDBJ databases">
        <authorList>
            <consortium name="Pathogen Informatics"/>
        </authorList>
    </citation>
    <scope>NUCLEOTIDE SEQUENCE [LARGE SCALE GENOMIC DNA]</scope>
    <source>
        <strain evidence="3">Lake Konstanz</strain>
    </source>
</reference>
<evidence type="ECO:0000313" key="2">
    <source>
        <dbReference type="EMBL" id="CUG87115.1"/>
    </source>
</evidence>
<evidence type="ECO:0000313" key="3">
    <source>
        <dbReference type="Proteomes" id="UP000051952"/>
    </source>
</evidence>
<feature type="region of interest" description="Disordered" evidence="1">
    <location>
        <begin position="829"/>
        <end position="878"/>
    </location>
</feature>
<keyword evidence="3" id="KW-1185">Reference proteome</keyword>
<sequence length="914" mass="97328">MSWTARVRDNAQTRLKKAPVSLLPWSNPAATATGHFRPTYGAHDDQEVQNTIIAPHSQNTNVEPQRSWGSRGDEDTVLALTASTRTTTGLTSTINSATANGGSDALAWMNAEDMDPFVGHEREAANALQGIRRSMNQFLHSELKEIIFVKISAAPPLLTNPELSAPSPAETDELAAQAAAANSKKSSKPPKGASPKPQSETPSGPPPGAGVAACNALLTAALTSACTRSLSLEKAQLLLQRLEEAAATGAVNVARADAGDTMNHTNPSRSKTATPQPSTARNHPKKGGAMTPQESSRAADDGAQLVPVPDRMLAELKLFVKDVAHIVRSYDEGIDALMTHYKCTNSSSSEAPHTATTTLPSLGNGVAPCQLSKGLSMAARELALQQTDNARSVRRKAASRSVSPSRQQDSVVGGFGALTDPDVVAACIDVPSCGEYLVGRTVMTFGRCDVSQLSAHVICGNWSPRETILLWVLKCLQDAGGSIQRDHVVPSSDDNTKKAPPVPLINSLLALLPQRVSIGIGWQRHPVYGAVTVCLATPKFVELPFTTQRSLLPIGEIARYVTNGLASRQDISQFPIQFSSAVHVAEFKAIRAVAPTSHPIEPLTSSEVQLLLDVPITVDIACTVVQVDAPPQTPFYGRKTIDAEMKLARRKGKPLSSVPQEPRCSSSICLVDFPPSALGTATRVTVRLVSHRNATLHIFAKLNGQSDASFHQVSSVQIQPAYSEEAWFAAQGVASNPLHTVGLPVTSEMFQRWRGCVVSPMCDTVVDGAAMVPFEVYLPHDTQVCVLKGAHGETLLKPQQPRKTATLLPAASPSLSAVNVSIDAMSPIPQDSEASVGEKSILPPLPSGRRASSTQRGDALTTLSVSSSDSSLRKRRGGSRANTTLFKGVLHRAREGPLQLWVDGFVVCQWTVSF</sequence>
<feature type="region of interest" description="Disordered" evidence="1">
    <location>
        <begin position="162"/>
        <end position="208"/>
    </location>
</feature>
<name>A0A0S4JA61_BODSA</name>